<comment type="caution">
    <text evidence="2">The sequence shown here is derived from an EMBL/GenBank/DDBJ whole genome shotgun (WGS) entry which is preliminary data.</text>
</comment>
<protein>
    <submittedName>
        <fullName evidence="2">GAF domain-containing protein</fullName>
    </submittedName>
</protein>
<dbReference type="Proteomes" id="UP001610861">
    <property type="component" value="Unassembled WGS sequence"/>
</dbReference>
<evidence type="ECO:0000313" key="3">
    <source>
        <dbReference type="Proteomes" id="UP001610861"/>
    </source>
</evidence>
<name>A0ABW7QD90_9MICO</name>
<gene>
    <name evidence="2" type="ORF">ACH3VR_21015</name>
</gene>
<sequence length="439" mass="47379">MSSAWSTRRESTPENSRLLIERAHEEFVAGNTGDMRLDDIRPLVRESWRRSLASLVGAEDLPPLDLATAQLDEYRRAHPLAGVIDMIRGLLVPGDPDDAGVVVAVGDAAGRLLWVEGDRRVRALTGDMGFVPGANWSEDAVGTAAPGTAIALDRSVQIRGAEHFNRLVQPWSCTAAPVHDPETRRILGVIDVTGGEQVVTPQAQLLVDATARAVEGELLLARLRARESAPTRRAPRKPETARTTLRVLGRDRALLEVAGDGVETVSELGLRHAELLLMLATHRQGVSAEGLGELVYGDAGASVTLRAEMVRLRKALEKSAPHVTLESRPYRLAAPVETDAHQVLSLLDRGAHRVALAAYRGDVMPDSTAPGVEEFRESVRTALREALMAEASVDVLLAFADTAAGADDEELLRLCLSMLPARSPKRAGLVARIEKLQSE</sequence>
<dbReference type="Pfam" id="PF01590">
    <property type="entry name" value="GAF"/>
    <property type="match status" value="1"/>
</dbReference>
<dbReference type="EMBL" id="JBIQWL010000013">
    <property type="protein sequence ID" value="MFH8252860.1"/>
    <property type="molecule type" value="Genomic_DNA"/>
</dbReference>
<evidence type="ECO:0000259" key="1">
    <source>
        <dbReference type="Pfam" id="PF01590"/>
    </source>
</evidence>
<reference evidence="2 3" key="1">
    <citation type="submission" date="2024-09" db="EMBL/GenBank/DDBJ databases">
        <authorList>
            <person name="Pan X."/>
        </authorList>
    </citation>
    <scope>NUCLEOTIDE SEQUENCE [LARGE SCALE GENOMIC DNA]</scope>
    <source>
        <strain evidence="2 3">B2969</strain>
    </source>
</reference>
<accession>A0ABW7QD90</accession>
<organism evidence="2 3">
    <name type="scientific">Microbacterium alkaliflavum</name>
    <dbReference type="NCBI Taxonomy" id="3248839"/>
    <lineage>
        <taxon>Bacteria</taxon>
        <taxon>Bacillati</taxon>
        <taxon>Actinomycetota</taxon>
        <taxon>Actinomycetes</taxon>
        <taxon>Micrococcales</taxon>
        <taxon>Microbacteriaceae</taxon>
        <taxon>Microbacterium</taxon>
    </lineage>
</organism>
<keyword evidence="3" id="KW-1185">Reference proteome</keyword>
<dbReference type="Gene3D" id="3.30.450.40">
    <property type="match status" value="1"/>
</dbReference>
<dbReference type="InterPro" id="IPR029016">
    <property type="entry name" value="GAF-like_dom_sf"/>
</dbReference>
<dbReference type="RefSeq" id="WP_397558289.1">
    <property type="nucleotide sequence ID" value="NZ_JBIQWL010000013.1"/>
</dbReference>
<dbReference type="InterPro" id="IPR003018">
    <property type="entry name" value="GAF"/>
</dbReference>
<feature type="domain" description="GAF" evidence="1">
    <location>
        <begin position="123"/>
        <end position="216"/>
    </location>
</feature>
<evidence type="ECO:0000313" key="2">
    <source>
        <dbReference type="EMBL" id="MFH8252860.1"/>
    </source>
</evidence>
<proteinExistence type="predicted"/>